<evidence type="ECO:0000313" key="6">
    <source>
        <dbReference type="Proteomes" id="UP000315577"/>
    </source>
</evidence>
<dbReference type="InterPro" id="IPR044894">
    <property type="entry name" value="TubC_N_sf"/>
</dbReference>
<dbReference type="Proteomes" id="UP000315577">
    <property type="component" value="Unassembled WGS sequence"/>
</dbReference>
<feature type="compositionally biased region" description="Basic and acidic residues" evidence="1">
    <location>
        <begin position="142"/>
        <end position="153"/>
    </location>
</feature>
<reference evidence="4 6" key="2">
    <citation type="submission" date="2019-07" db="EMBL/GenBank/DDBJ databases">
        <title>Tepidimonas ignava SPS-1037 draft genome.</title>
        <authorList>
            <person name="Da Costa M.S."/>
            <person name="Froufe H.J.C."/>
            <person name="Egas C."/>
            <person name="Albuquerque L."/>
        </authorList>
    </citation>
    <scope>NUCLEOTIDE SEQUENCE [LARGE SCALE GENOMIC DNA]</scope>
    <source>
        <strain evidence="4 6">SPS-1037</strain>
    </source>
</reference>
<organism evidence="3 5">
    <name type="scientific">Tepidimonas ignava</name>
    <dbReference type="NCBI Taxonomy" id="114249"/>
    <lineage>
        <taxon>Bacteria</taxon>
        <taxon>Pseudomonadati</taxon>
        <taxon>Pseudomonadota</taxon>
        <taxon>Betaproteobacteria</taxon>
        <taxon>Burkholderiales</taxon>
        <taxon>Tepidimonas</taxon>
    </lineage>
</organism>
<keyword evidence="6" id="KW-1185">Reference proteome</keyword>
<dbReference type="Gene3D" id="1.10.10.1830">
    <property type="entry name" value="Non-ribosomal peptide synthase, adenylation domain"/>
    <property type="match status" value="1"/>
</dbReference>
<dbReference type="EMBL" id="SMAH01000015">
    <property type="protein sequence ID" value="TCS95258.1"/>
    <property type="molecule type" value="Genomic_DNA"/>
</dbReference>
<feature type="domain" description="TubC N-terminal docking" evidence="2">
    <location>
        <begin position="9"/>
        <end position="53"/>
    </location>
</feature>
<dbReference type="Proteomes" id="UP000295536">
    <property type="component" value="Unassembled WGS sequence"/>
</dbReference>
<protein>
    <recommendedName>
        <fullName evidence="2">TubC N-terminal docking domain-containing protein</fullName>
    </recommendedName>
</protein>
<accession>A0A4R3L7Y5</accession>
<sequence>MGARETFLDLAARGIRLVAQGDRLVVTPASLLTAEDRDAIRHYRDELLALLTEGPDSDHRRAGGTSATPVPAERAADPVVLSDWQAADRAYQRHAWRCPACSSAGRGYGSRCPTGAELWKAYTAQPGPATSKPERQPQPAEPPRHPFERERRNWTPATEPELRRMAAMFERARALGFSSEEADRAADVAQWRDRTGDDRRLCLECRSLRAGASSRWWCAAQRQPLPQQLVMQPHRCELFDDYSTKEVHNDGD</sequence>
<dbReference type="InterPro" id="IPR041464">
    <property type="entry name" value="TubC_N"/>
</dbReference>
<feature type="region of interest" description="Disordered" evidence="1">
    <location>
        <begin position="125"/>
        <end position="159"/>
    </location>
</feature>
<evidence type="ECO:0000256" key="1">
    <source>
        <dbReference type="SAM" id="MobiDB-lite"/>
    </source>
</evidence>
<name>A0A4R3L7Y5_9BURK</name>
<evidence type="ECO:0000313" key="4">
    <source>
        <dbReference type="EMBL" id="TSE19803.1"/>
    </source>
</evidence>
<evidence type="ECO:0000259" key="2">
    <source>
        <dbReference type="Pfam" id="PF18563"/>
    </source>
</evidence>
<evidence type="ECO:0000313" key="3">
    <source>
        <dbReference type="EMBL" id="TCS95258.1"/>
    </source>
</evidence>
<gene>
    <name evidence="3" type="ORF">EDC36_1155</name>
    <name evidence="4" type="ORF">Tigna_02132</name>
</gene>
<dbReference type="Pfam" id="PF18563">
    <property type="entry name" value="TubC_N"/>
    <property type="match status" value="1"/>
</dbReference>
<dbReference type="EMBL" id="VJNC01000015">
    <property type="protein sequence ID" value="TSE19803.1"/>
    <property type="molecule type" value="Genomic_DNA"/>
</dbReference>
<dbReference type="AlphaFoldDB" id="A0A4R3L7Y5"/>
<reference evidence="3 5" key="1">
    <citation type="submission" date="2019-03" db="EMBL/GenBank/DDBJ databases">
        <title>Genomic Encyclopedia of Type Strains, Phase IV (KMG-IV): sequencing the most valuable type-strain genomes for metagenomic binning, comparative biology and taxonomic classification.</title>
        <authorList>
            <person name="Goeker M."/>
        </authorList>
    </citation>
    <scope>NUCLEOTIDE SEQUENCE [LARGE SCALE GENOMIC DNA]</scope>
    <source>
        <strain evidence="3 5">DSM 12034</strain>
    </source>
</reference>
<proteinExistence type="predicted"/>
<comment type="caution">
    <text evidence="3">The sequence shown here is derived from an EMBL/GenBank/DDBJ whole genome shotgun (WGS) entry which is preliminary data.</text>
</comment>
<evidence type="ECO:0000313" key="5">
    <source>
        <dbReference type="Proteomes" id="UP000295536"/>
    </source>
</evidence>